<dbReference type="InterPro" id="IPR025662">
    <property type="entry name" value="Sigma_54_int_dom_ATP-bd_1"/>
</dbReference>
<evidence type="ECO:0000256" key="2">
    <source>
        <dbReference type="ARBA" id="ARBA00022840"/>
    </source>
</evidence>
<dbReference type="SUPFAM" id="SSF55785">
    <property type="entry name" value="PYP-like sensor domain (PAS domain)"/>
    <property type="match status" value="1"/>
</dbReference>
<protein>
    <submittedName>
        <fullName evidence="7">Sigma-54-dependent Fis family transcriptional regulator</fullName>
    </submittedName>
</protein>
<organism evidence="7 8">
    <name type="scientific">Azonexus hydrophilus</name>
    <dbReference type="NCBI Taxonomy" id="418702"/>
    <lineage>
        <taxon>Bacteria</taxon>
        <taxon>Pseudomonadati</taxon>
        <taxon>Pseudomonadota</taxon>
        <taxon>Betaproteobacteria</taxon>
        <taxon>Rhodocyclales</taxon>
        <taxon>Azonexaceae</taxon>
        <taxon>Azonexus</taxon>
    </lineage>
</organism>
<keyword evidence="5" id="KW-0804">Transcription</keyword>
<reference evidence="7 8" key="1">
    <citation type="submission" date="2016-10" db="EMBL/GenBank/DDBJ databases">
        <title>Alkaliphiles isolated from bioreactors.</title>
        <authorList>
            <person name="Salah Z."/>
            <person name="Rout S.P."/>
            <person name="Humphreys P.N."/>
        </authorList>
    </citation>
    <scope>NUCLEOTIDE SEQUENCE [LARGE SCALE GENOMIC DNA]</scope>
    <source>
        <strain evidence="7 8">ZS02</strain>
    </source>
</reference>
<dbReference type="Gene3D" id="1.10.10.60">
    <property type="entry name" value="Homeodomain-like"/>
    <property type="match status" value="1"/>
</dbReference>
<comment type="caution">
    <text evidence="7">The sequence shown here is derived from an EMBL/GenBank/DDBJ whole genome shotgun (WGS) entry which is preliminary data.</text>
</comment>
<dbReference type="InterPro" id="IPR029016">
    <property type="entry name" value="GAF-like_dom_sf"/>
</dbReference>
<sequence>MRANSPVPAPLLRQARLKLLEGGDFPDAAIDERLARSWRRSLAAGLSPTGRLATPDNLSASELGRALGRNHDLLNHSRPIMEYLFEQVRHSHSMVILADNRGVLMHTLGDPDFLGKAERVALMSGACWDERRRGTNAIGTALAEAAGVEIHGAEHFLERNGFLTCAAAPIVSATGELLGILDISGDQRSHHPHTLGLVNTAARMIENRLVSDACRRHLRLYIHPDPAGIGTVAEGIVAVAEDGWIVGANRNALRMLGLATADIGGTPLFRTVDTRLEDILAQTRRRPQQTLSLRRHDGSVLYARVDGHEPRVLSTPSTTADAHADALAALDTGDARWRTAAAKARRIVGKDIPLLLSGESGVGKELFARAVHESSPQRDGPFIAINCAALPENLIEAELFGYLPGAFTGARKEGYIGRLREAEGGTLFLDEIGDMPLTMQTRLLRVLQERKVTALGGGTAVDVHFSLICATHRDLPAACASGQFRSDLYYRLNGLTLQLPALRERNDFAALCDKLLNDLFPEAPPAITPALQHRLSTYAWPGNLRQLASVLRTACAMLDPGETRIDWAHLPDDLIAALQQPPENPPAGSVDRKQQNLAELSLAAIQQAIASHDGNLSAAARQLGISRQTLYRKMKGNSST</sequence>
<dbReference type="InterPro" id="IPR002078">
    <property type="entry name" value="Sigma_54_int"/>
</dbReference>
<dbReference type="SUPFAM" id="SSF55781">
    <property type="entry name" value="GAF domain-like"/>
    <property type="match status" value="1"/>
</dbReference>
<dbReference type="InterPro" id="IPR003593">
    <property type="entry name" value="AAA+_ATPase"/>
</dbReference>
<dbReference type="CDD" id="cd00130">
    <property type="entry name" value="PAS"/>
    <property type="match status" value="1"/>
</dbReference>
<dbReference type="Pfam" id="PF25601">
    <property type="entry name" value="AAA_lid_14"/>
    <property type="match status" value="1"/>
</dbReference>
<accession>A0A1R1HZQ2</accession>
<evidence type="ECO:0000256" key="1">
    <source>
        <dbReference type="ARBA" id="ARBA00022741"/>
    </source>
</evidence>
<evidence type="ECO:0000256" key="3">
    <source>
        <dbReference type="ARBA" id="ARBA00023015"/>
    </source>
</evidence>
<dbReference type="Pfam" id="PF00989">
    <property type="entry name" value="PAS"/>
    <property type="match status" value="1"/>
</dbReference>
<dbReference type="SMART" id="SM00382">
    <property type="entry name" value="AAA"/>
    <property type="match status" value="1"/>
</dbReference>
<dbReference type="GO" id="GO:0005524">
    <property type="term" value="F:ATP binding"/>
    <property type="evidence" value="ECO:0007669"/>
    <property type="project" value="UniProtKB-KW"/>
</dbReference>
<dbReference type="Gene3D" id="1.10.8.60">
    <property type="match status" value="1"/>
</dbReference>
<dbReference type="CDD" id="cd00009">
    <property type="entry name" value="AAA"/>
    <property type="match status" value="1"/>
</dbReference>
<dbReference type="InterPro" id="IPR013767">
    <property type="entry name" value="PAS_fold"/>
</dbReference>
<keyword evidence="4" id="KW-0238">DNA-binding</keyword>
<dbReference type="InterPro" id="IPR000014">
    <property type="entry name" value="PAS"/>
</dbReference>
<keyword evidence="1" id="KW-0547">Nucleotide-binding</keyword>
<dbReference type="GO" id="GO:0006355">
    <property type="term" value="P:regulation of DNA-templated transcription"/>
    <property type="evidence" value="ECO:0007669"/>
    <property type="project" value="InterPro"/>
</dbReference>
<evidence type="ECO:0000313" key="8">
    <source>
        <dbReference type="Proteomes" id="UP000187526"/>
    </source>
</evidence>
<dbReference type="EMBL" id="MTHD01000007">
    <property type="protein sequence ID" value="OMG51784.1"/>
    <property type="molecule type" value="Genomic_DNA"/>
</dbReference>
<dbReference type="InterPro" id="IPR003018">
    <property type="entry name" value="GAF"/>
</dbReference>
<dbReference type="AlphaFoldDB" id="A0A1R1HZQ2"/>
<name>A0A1R1HZQ2_9RHOO</name>
<dbReference type="Gene3D" id="3.30.450.40">
    <property type="match status" value="1"/>
</dbReference>
<keyword evidence="2" id="KW-0067">ATP-binding</keyword>
<dbReference type="InterPro" id="IPR009057">
    <property type="entry name" value="Homeodomain-like_sf"/>
</dbReference>
<dbReference type="OrthoDB" id="9761705at2"/>
<dbReference type="STRING" id="418702.BJN45_16285"/>
<proteinExistence type="predicted"/>
<dbReference type="Gene3D" id="3.30.450.20">
    <property type="entry name" value="PAS domain"/>
    <property type="match status" value="1"/>
</dbReference>
<feature type="domain" description="Sigma-54 factor interaction" evidence="6">
    <location>
        <begin position="344"/>
        <end position="556"/>
    </location>
</feature>
<keyword evidence="8" id="KW-1185">Reference proteome</keyword>
<dbReference type="Pfam" id="PF00158">
    <property type="entry name" value="Sigma54_activat"/>
    <property type="match status" value="1"/>
</dbReference>
<dbReference type="FunFam" id="3.40.50.300:FF:000006">
    <property type="entry name" value="DNA-binding transcriptional regulator NtrC"/>
    <property type="match status" value="1"/>
</dbReference>
<evidence type="ECO:0000313" key="7">
    <source>
        <dbReference type="EMBL" id="OMG51784.1"/>
    </source>
</evidence>
<dbReference type="Pfam" id="PF02954">
    <property type="entry name" value="HTH_8"/>
    <property type="match status" value="1"/>
</dbReference>
<evidence type="ECO:0000256" key="4">
    <source>
        <dbReference type="ARBA" id="ARBA00023125"/>
    </source>
</evidence>
<dbReference type="InterPro" id="IPR025943">
    <property type="entry name" value="Sigma_54_int_dom_ATP-bd_2"/>
</dbReference>
<dbReference type="InterPro" id="IPR035965">
    <property type="entry name" value="PAS-like_dom_sf"/>
</dbReference>
<keyword evidence="3" id="KW-0805">Transcription regulation</keyword>
<dbReference type="PROSITE" id="PS00675">
    <property type="entry name" value="SIGMA54_INTERACT_1"/>
    <property type="match status" value="1"/>
</dbReference>
<dbReference type="SUPFAM" id="SSF52540">
    <property type="entry name" value="P-loop containing nucleoside triphosphate hydrolases"/>
    <property type="match status" value="1"/>
</dbReference>
<dbReference type="PANTHER" id="PTHR32071">
    <property type="entry name" value="TRANSCRIPTIONAL REGULATORY PROTEIN"/>
    <property type="match status" value="1"/>
</dbReference>
<dbReference type="SUPFAM" id="SSF46689">
    <property type="entry name" value="Homeodomain-like"/>
    <property type="match status" value="1"/>
</dbReference>
<dbReference type="PROSITE" id="PS00676">
    <property type="entry name" value="SIGMA54_INTERACT_2"/>
    <property type="match status" value="1"/>
</dbReference>
<dbReference type="GO" id="GO:0043565">
    <property type="term" value="F:sequence-specific DNA binding"/>
    <property type="evidence" value="ECO:0007669"/>
    <property type="project" value="InterPro"/>
</dbReference>
<dbReference type="InterPro" id="IPR058031">
    <property type="entry name" value="AAA_lid_NorR"/>
</dbReference>
<dbReference type="InterPro" id="IPR027417">
    <property type="entry name" value="P-loop_NTPase"/>
</dbReference>
<dbReference type="PANTHER" id="PTHR32071:SF77">
    <property type="entry name" value="TRANSCRIPTIONAL REGULATORY PROTEIN"/>
    <property type="match status" value="1"/>
</dbReference>
<gene>
    <name evidence="7" type="ORF">BJN45_16285</name>
</gene>
<dbReference type="RefSeq" id="WP_076097181.1">
    <property type="nucleotide sequence ID" value="NZ_MTHD01000007.1"/>
</dbReference>
<dbReference type="PRINTS" id="PR01590">
    <property type="entry name" value="HTHFIS"/>
</dbReference>
<dbReference type="PROSITE" id="PS50045">
    <property type="entry name" value="SIGMA54_INTERACT_4"/>
    <property type="match status" value="1"/>
</dbReference>
<evidence type="ECO:0000256" key="5">
    <source>
        <dbReference type="ARBA" id="ARBA00023163"/>
    </source>
</evidence>
<dbReference type="InterPro" id="IPR002197">
    <property type="entry name" value="HTH_Fis"/>
</dbReference>
<dbReference type="Gene3D" id="3.40.50.300">
    <property type="entry name" value="P-loop containing nucleotide triphosphate hydrolases"/>
    <property type="match status" value="1"/>
</dbReference>
<dbReference type="Proteomes" id="UP000187526">
    <property type="component" value="Unassembled WGS sequence"/>
</dbReference>
<dbReference type="Pfam" id="PF01590">
    <property type="entry name" value="GAF"/>
    <property type="match status" value="1"/>
</dbReference>
<evidence type="ECO:0000259" key="6">
    <source>
        <dbReference type="PROSITE" id="PS50045"/>
    </source>
</evidence>